<gene>
    <name evidence="7" type="ORF">GGR16_002177</name>
</gene>
<keyword evidence="2" id="KW-1003">Cell membrane</keyword>
<accession>A0A840C0F5</accession>
<evidence type="ECO:0000256" key="5">
    <source>
        <dbReference type="ARBA" id="ARBA00023136"/>
    </source>
</evidence>
<sequence length="375" mass="38622">MSAPIDLPRWADVILVPALSVAAAFAVAGLVVAGIGEDPFMATRLLIAGSLGSAEGVGFTLYYTTNFIFTGLAVALAYHAGLFNIGGEGQATVAGIGAALVCLYADFLPGVLLIPAGILGAAAFGALWGFVPGYLQARRGSHIVITTIMFNFLAATLIVYLVVNVIGERGVTETRAFARHAVIPYVHEALRALGIAAPTSPLNFTFLLALAAAAGVWALVYRSRLGYAIRTVGANPSAAVYAGLSPARMIMVAMALSGALAGGLAVNEIMGVQHRLLLEFTSGYGFVGIAVALMGRAHPAGVIFAALLFGVLYQGGAELAFDMPAITRDMVVVIGGVIVLFAGALEGLFRRLAARLVALGTGFAAARRVRTAEEG</sequence>
<dbReference type="Pfam" id="PF02653">
    <property type="entry name" value="BPD_transp_2"/>
    <property type="match status" value="1"/>
</dbReference>
<evidence type="ECO:0000256" key="1">
    <source>
        <dbReference type="ARBA" id="ARBA00004651"/>
    </source>
</evidence>
<comment type="subcellular location">
    <subcellularLocation>
        <location evidence="1">Cell membrane</location>
        <topology evidence="1">Multi-pass membrane protein</topology>
    </subcellularLocation>
</comment>
<feature type="transmembrane region" description="Helical" evidence="6">
    <location>
        <begin position="12"/>
        <end position="36"/>
    </location>
</feature>
<dbReference type="PANTHER" id="PTHR47089:SF1">
    <property type="entry name" value="GUANOSINE ABC TRANSPORTER PERMEASE PROTEIN NUPP"/>
    <property type="match status" value="1"/>
</dbReference>
<keyword evidence="7" id="KW-0762">Sugar transport</keyword>
<feature type="transmembrane region" description="Helical" evidence="6">
    <location>
        <begin position="143"/>
        <end position="163"/>
    </location>
</feature>
<comment type="caution">
    <text evidence="7">The sequence shown here is derived from an EMBL/GenBank/DDBJ whole genome shotgun (WGS) entry which is preliminary data.</text>
</comment>
<name>A0A840C0F5_9HYPH</name>
<proteinExistence type="predicted"/>
<keyword evidence="8" id="KW-1185">Reference proteome</keyword>
<dbReference type="CDD" id="cd06580">
    <property type="entry name" value="TM_PBP1_transp_TpRbsC_like"/>
    <property type="match status" value="1"/>
</dbReference>
<reference evidence="7 8" key="1">
    <citation type="submission" date="2020-08" db="EMBL/GenBank/DDBJ databases">
        <title>Genomic Encyclopedia of Type Strains, Phase IV (KMG-IV): sequencing the most valuable type-strain genomes for metagenomic binning, comparative biology and taxonomic classification.</title>
        <authorList>
            <person name="Goeker M."/>
        </authorList>
    </citation>
    <scope>NUCLEOTIDE SEQUENCE [LARGE SCALE GENOMIC DNA]</scope>
    <source>
        <strain evidence="7 8">DSM 103737</strain>
    </source>
</reference>
<protein>
    <submittedName>
        <fullName evidence="7">Simple sugar transport system permease protein</fullName>
    </submittedName>
</protein>
<organism evidence="7 8">
    <name type="scientific">Chelatococcus caeni</name>
    <dbReference type="NCBI Taxonomy" id="1348468"/>
    <lineage>
        <taxon>Bacteria</taxon>
        <taxon>Pseudomonadati</taxon>
        <taxon>Pseudomonadota</taxon>
        <taxon>Alphaproteobacteria</taxon>
        <taxon>Hyphomicrobiales</taxon>
        <taxon>Chelatococcaceae</taxon>
        <taxon>Chelatococcus</taxon>
    </lineage>
</organism>
<keyword evidence="7" id="KW-0813">Transport</keyword>
<keyword evidence="3 6" id="KW-0812">Transmembrane</keyword>
<feature type="transmembrane region" description="Helical" evidence="6">
    <location>
        <begin position="56"/>
        <end position="78"/>
    </location>
</feature>
<evidence type="ECO:0000256" key="3">
    <source>
        <dbReference type="ARBA" id="ARBA00022692"/>
    </source>
</evidence>
<evidence type="ECO:0000256" key="2">
    <source>
        <dbReference type="ARBA" id="ARBA00022475"/>
    </source>
</evidence>
<keyword evidence="4 6" id="KW-1133">Transmembrane helix</keyword>
<evidence type="ECO:0000313" key="8">
    <source>
        <dbReference type="Proteomes" id="UP000577362"/>
    </source>
</evidence>
<dbReference type="GO" id="GO:0005886">
    <property type="term" value="C:plasma membrane"/>
    <property type="evidence" value="ECO:0007669"/>
    <property type="project" value="UniProtKB-SubCell"/>
</dbReference>
<dbReference type="Proteomes" id="UP000577362">
    <property type="component" value="Unassembled WGS sequence"/>
</dbReference>
<dbReference type="RefSeq" id="WP_019403898.1">
    <property type="nucleotide sequence ID" value="NZ_JACIEN010000002.1"/>
</dbReference>
<evidence type="ECO:0000256" key="6">
    <source>
        <dbReference type="SAM" id="Phobius"/>
    </source>
</evidence>
<dbReference type="GO" id="GO:0022857">
    <property type="term" value="F:transmembrane transporter activity"/>
    <property type="evidence" value="ECO:0007669"/>
    <property type="project" value="InterPro"/>
</dbReference>
<dbReference type="EMBL" id="JACIEN010000002">
    <property type="protein sequence ID" value="MBB4017148.1"/>
    <property type="molecule type" value="Genomic_DNA"/>
</dbReference>
<feature type="transmembrane region" description="Helical" evidence="6">
    <location>
        <begin position="250"/>
        <end position="272"/>
    </location>
</feature>
<dbReference type="PANTHER" id="PTHR47089">
    <property type="entry name" value="ABC TRANSPORTER, PERMEASE PROTEIN"/>
    <property type="match status" value="1"/>
</dbReference>
<feature type="transmembrane region" description="Helical" evidence="6">
    <location>
        <begin position="90"/>
        <end position="107"/>
    </location>
</feature>
<feature type="transmembrane region" description="Helical" evidence="6">
    <location>
        <begin position="330"/>
        <end position="349"/>
    </location>
</feature>
<feature type="transmembrane region" description="Helical" evidence="6">
    <location>
        <begin position="202"/>
        <end position="220"/>
    </location>
</feature>
<evidence type="ECO:0000256" key="4">
    <source>
        <dbReference type="ARBA" id="ARBA00022989"/>
    </source>
</evidence>
<dbReference type="InterPro" id="IPR001851">
    <property type="entry name" value="ABC_transp_permease"/>
</dbReference>
<feature type="transmembrane region" description="Helical" evidence="6">
    <location>
        <begin position="113"/>
        <end position="131"/>
    </location>
</feature>
<dbReference type="AlphaFoldDB" id="A0A840C0F5"/>
<keyword evidence="5 6" id="KW-0472">Membrane</keyword>
<evidence type="ECO:0000313" key="7">
    <source>
        <dbReference type="EMBL" id="MBB4017148.1"/>
    </source>
</evidence>